<dbReference type="RefSeq" id="WP_184011059.1">
    <property type="nucleotide sequence ID" value="NZ_JACIJS010000005.1"/>
</dbReference>
<evidence type="ECO:0000313" key="3">
    <source>
        <dbReference type="Proteomes" id="UP000553766"/>
    </source>
</evidence>
<dbReference type="EMBL" id="JACIJS010000005">
    <property type="protein sequence ID" value="MBB5515932.1"/>
    <property type="molecule type" value="Genomic_DNA"/>
</dbReference>
<comment type="caution">
    <text evidence="2">The sequence shown here is derived from an EMBL/GenBank/DDBJ whole genome shotgun (WGS) entry which is preliminary data.</text>
</comment>
<keyword evidence="3" id="KW-1185">Reference proteome</keyword>
<proteinExistence type="predicted"/>
<name>A0A840WQI3_9RHOB</name>
<accession>A0A840WQI3</accession>
<reference evidence="2 3" key="1">
    <citation type="submission" date="2020-08" db="EMBL/GenBank/DDBJ databases">
        <title>Genomic Encyclopedia of Type Strains, Phase IV (KMG-IV): sequencing the most valuable type-strain genomes for metagenomic binning, comparative biology and taxonomic classification.</title>
        <authorList>
            <person name="Goeker M."/>
        </authorList>
    </citation>
    <scope>NUCLEOTIDE SEQUENCE [LARGE SCALE GENOMIC DNA]</scope>
    <source>
        <strain evidence="2 3">DSM 103377</strain>
    </source>
</reference>
<dbReference type="InterPro" id="IPR012495">
    <property type="entry name" value="TadE-like_dom"/>
</dbReference>
<evidence type="ECO:0000259" key="1">
    <source>
        <dbReference type="Pfam" id="PF07811"/>
    </source>
</evidence>
<sequence length="128" mass="14110">MEFVITLPFLIAVLAFASQYGQAMQVRNALDIATRDAARYMARAPLDETGATIDPIFIANAQTLINRRLGSAVEAVRFNTLTSTADVTMVDVEVDVSFPLLEWIDRGEGGTDFSSFTMEATETWPRTN</sequence>
<dbReference type="Pfam" id="PF07811">
    <property type="entry name" value="TadE"/>
    <property type="match status" value="1"/>
</dbReference>
<feature type="domain" description="TadE-like" evidence="1">
    <location>
        <begin position="2"/>
        <end position="39"/>
    </location>
</feature>
<protein>
    <submittedName>
        <fullName evidence="2">Flp pilus assembly protein TadG</fullName>
    </submittedName>
</protein>
<organism evidence="2 3">
    <name type="scientific">Rubricella aquisinus</name>
    <dbReference type="NCBI Taxonomy" id="2028108"/>
    <lineage>
        <taxon>Bacteria</taxon>
        <taxon>Pseudomonadati</taxon>
        <taxon>Pseudomonadota</taxon>
        <taxon>Alphaproteobacteria</taxon>
        <taxon>Rhodobacterales</taxon>
        <taxon>Paracoccaceae</taxon>
        <taxon>Rubricella</taxon>
    </lineage>
</organism>
<evidence type="ECO:0000313" key="2">
    <source>
        <dbReference type="EMBL" id="MBB5515932.1"/>
    </source>
</evidence>
<dbReference type="Proteomes" id="UP000553766">
    <property type="component" value="Unassembled WGS sequence"/>
</dbReference>
<dbReference type="AlphaFoldDB" id="A0A840WQI3"/>
<gene>
    <name evidence="2" type="ORF">FHS89_001952</name>
</gene>